<dbReference type="SUPFAM" id="SSF53850">
    <property type="entry name" value="Periplasmic binding protein-like II"/>
    <property type="match status" value="1"/>
</dbReference>
<dbReference type="PROSITE" id="PS50931">
    <property type="entry name" value="HTH_LYSR"/>
    <property type="match status" value="1"/>
</dbReference>
<dbReference type="Gene3D" id="1.10.10.10">
    <property type="entry name" value="Winged helix-like DNA-binding domain superfamily/Winged helix DNA-binding domain"/>
    <property type="match status" value="1"/>
</dbReference>
<dbReference type="OrthoDB" id="8893795at2"/>
<dbReference type="PANTHER" id="PTHR30118:SF15">
    <property type="entry name" value="TRANSCRIPTIONAL REGULATORY PROTEIN"/>
    <property type="match status" value="1"/>
</dbReference>
<dbReference type="GO" id="GO:0003677">
    <property type="term" value="F:DNA binding"/>
    <property type="evidence" value="ECO:0007669"/>
    <property type="project" value="UniProtKB-KW"/>
</dbReference>
<dbReference type="InterPro" id="IPR005119">
    <property type="entry name" value="LysR_subst-bd"/>
</dbReference>
<accession>A0A424WID0</accession>
<evidence type="ECO:0000256" key="3">
    <source>
        <dbReference type="ARBA" id="ARBA00023125"/>
    </source>
</evidence>
<feature type="domain" description="HTH lysR-type" evidence="5">
    <location>
        <begin position="10"/>
        <end position="66"/>
    </location>
</feature>
<evidence type="ECO:0000313" key="7">
    <source>
        <dbReference type="Proteomes" id="UP000285324"/>
    </source>
</evidence>
<proteinExistence type="inferred from homology"/>
<dbReference type="Gene3D" id="3.40.190.10">
    <property type="entry name" value="Periplasmic binding protein-like II"/>
    <property type="match status" value="2"/>
</dbReference>
<keyword evidence="4" id="KW-0804">Transcription</keyword>
<protein>
    <submittedName>
        <fullName evidence="6">LysR family transcriptional regulator</fullName>
    </submittedName>
</protein>
<reference evidence="6 7" key="1">
    <citation type="submission" date="2018-08" db="EMBL/GenBank/DDBJ databases">
        <title>Achromobacter xylosoxidans Genome sequencing and assembly.</title>
        <authorList>
            <person name="Wang R."/>
            <person name="Rensing C."/>
            <person name="Li Y."/>
        </authorList>
    </citation>
    <scope>NUCLEOTIDE SEQUENCE [LARGE SCALE GENOMIC DNA]</scope>
    <source>
        <strain evidence="6 7">GD003A</strain>
    </source>
</reference>
<dbReference type="InterPro" id="IPR036388">
    <property type="entry name" value="WH-like_DNA-bd_sf"/>
</dbReference>
<evidence type="ECO:0000259" key="5">
    <source>
        <dbReference type="PROSITE" id="PS50931"/>
    </source>
</evidence>
<dbReference type="EMBL" id="QVXO01000004">
    <property type="protein sequence ID" value="RPJ93048.1"/>
    <property type="molecule type" value="Genomic_DNA"/>
</dbReference>
<dbReference type="Pfam" id="PF00126">
    <property type="entry name" value="HTH_1"/>
    <property type="match status" value="1"/>
</dbReference>
<dbReference type="Proteomes" id="UP000285324">
    <property type="component" value="Unassembled WGS sequence"/>
</dbReference>
<sequence length="310" mass="32809">MNQIDIESADLNLLKVFEAIYDEGGAGRAALRLGVTQSAVSAALGRLRALYGDPLFTRTGRGLTPSLRARELRPVIGEALDKCRQSLSLAWPGAAGFVGRSVTLGLSDDFEIALGRDAIRALADSAPGLRIIFRQTHSRLAADMLMAREADLVIASGGLTTQALQRVTVGQGGYACLLDPASLAPGQTSLSLEEFVRRQHILVSSGGFIGVVDEVLHGLGLTRRVQASTTHFSALAFLLPGSDALSTLPAHAARGLAAASGLRMLPCPVAMPGYAIEMGWRADALRDEAVVVVRRGLLTLLNGYEWERAA</sequence>
<evidence type="ECO:0000256" key="1">
    <source>
        <dbReference type="ARBA" id="ARBA00009437"/>
    </source>
</evidence>
<evidence type="ECO:0000256" key="4">
    <source>
        <dbReference type="ARBA" id="ARBA00023163"/>
    </source>
</evidence>
<dbReference type="RefSeq" id="WP_118931714.1">
    <property type="nucleotide sequence ID" value="NZ_CP061008.1"/>
</dbReference>
<gene>
    <name evidence="6" type="ORF">DY367_03810</name>
</gene>
<dbReference type="Pfam" id="PF03466">
    <property type="entry name" value="LysR_substrate"/>
    <property type="match status" value="1"/>
</dbReference>
<dbReference type="InterPro" id="IPR000847">
    <property type="entry name" value="LysR_HTH_N"/>
</dbReference>
<keyword evidence="3" id="KW-0238">DNA-binding</keyword>
<evidence type="ECO:0000256" key="2">
    <source>
        <dbReference type="ARBA" id="ARBA00023015"/>
    </source>
</evidence>
<keyword evidence="2" id="KW-0805">Transcription regulation</keyword>
<comment type="caution">
    <text evidence="6">The sequence shown here is derived from an EMBL/GenBank/DDBJ whole genome shotgun (WGS) entry which is preliminary data.</text>
</comment>
<organism evidence="6 7">
    <name type="scientific">Alcaligenes xylosoxydans xylosoxydans</name>
    <name type="common">Achromobacter xylosoxidans</name>
    <dbReference type="NCBI Taxonomy" id="85698"/>
    <lineage>
        <taxon>Bacteria</taxon>
        <taxon>Pseudomonadati</taxon>
        <taxon>Pseudomonadota</taxon>
        <taxon>Betaproteobacteria</taxon>
        <taxon>Burkholderiales</taxon>
        <taxon>Alcaligenaceae</taxon>
        <taxon>Achromobacter</taxon>
    </lineage>
</organism>
<dbReference type="GO" id="GO:0003700">
    <property type="term" value="F:DNA-binding transcription factor activity"/>
    <property type="evidence" value="ECO:0007669"/>
    <property type="project" value="InterPro"/>
</dbReference>
<dbReference type="SUPFAM" id="SSF46785">
    <property type="entry name" value="Winged helix' DNA-binding domain"/>
    <property type="match status" value="1"/>
</dbReference>
<dbReference type="AlphaFoldDB" id="A0A424WID0"/>
<evidence type="ECO:0000313" key="6">
    <source>
        <dbReference type="EMBL" id="RPJ93048.1"/>
    </source>
</evidence>
<dbReference type="InterPro" id="IPR036390">
    <property type="entry name" value="WH_DNA-bd_sf"/>
</dbReference>
<dbReference type="PANTHER" id="PTHR30118">
    <property type="entry name" value="HTH-TYPE TRANSCRIPTIONAL REGULATOR LEUO-RELATED"/>
    <property type="match status" value="1"/>
</dbReference>
<name>A0A424WID0_ALCXX</name>
<dbReference type="InterPro" id="IPR050389">
    <property type="entry name" value="LysR-type_TF"/>
</dbReference>
<comment type="similarity">
    <text evidence="1">Belongs to the LysR transcriptional regulatory family.</text>
</comment>